<dbReference type="STRING" id="6198.A0A074Z0L5"/>
<dbReference type="GeneID" id="20325134"/>
<organism evidence="2 3">
    <name type="scientific">Opisthorchis viverrini</name>
    <name type="common">Southeast Asian liver fluke</name>
    <dbReference type="NCBI Taxonomy" id="6198"/>
    <lineage>
        <taxon>Eukaryota</taxon>
        <taxon>Metazoa</taxon>
        <taxon>Spiralia</taxon>
        <taxon>Lophotrochozoa</taxon>
        <taxon>Platyhelminthes</taxon>
        <taxon>Trematoda</taxon>
        <taxon>Digenea</taxon>
        <taxon>Opisthorchiida</taxon>
        <taxon>Opisthorchiata</taxon>
        <taxon>Opisthorchiidae</taxon>
        <taxon>Opisthorchis</taxon>
    </lineage>
</organism>
<reference evidence="2 3" key="1">
    <citation type="submission" date="2013-11" db="EMBL/GenBank/DDBJ databases">
        <title>Opisthorchis viverrini - life in the bile duct.</title>
        <authorList>
            <person name="Young N.D."/>
            <person name="Nagarajan N."/>
            <person name="Lin S.J."/>
            <person name="Korhonen P.K."/>
            <person name="Jex A.R."/>
            <person name="Hall R.S."/>
            <person name="Safavi-Hemami H."/>
            <person name="Kaewkong W."/>
            <person name="Bertrand D."/>
            <person name="Gao S."/>
            <person name="Seet Q."/>
            <person name="Wongkham S."/>
            <person name="Teh B.T."/>
            <person name="Wongkham C."/>
            <person name="Intapan P.M."/>
            <person name="Maleewong W."/>
            <person name="Yang X."/>
            <person name="Hu M."/>
            <person name="Wang Z."/>
            <person name="Hofmann A."/>
            <person name="Sternberg P.W."/>
            <person name="Tan P."/>
            <person name="Wang J."/>
            <person name="Gasser R.B."/>
        </authorList>
    </citation>
    <scope>NUCLEOTIDE SEQUENCE [LARGE SCALE GENOMIC DNA]</scope>
</reference>
<evidence type="ECO:0000256" key="1">
    <source>
        <dbReference type="SAM" id="MobiDB-lite"/>
    </source>
</evidence>
<dbReference type="AlphaFoldDB" id="A0A074Z0L5"/>
<feature type="compositionally biased region" description="Basic residues" evidence="1">
    <location>
        <begin position="187"/>
        <end position="196"/>
    </location>
</feature>
<proteinExistence type="predicted"/>
<feature type="region of interest" description="Disordered" evidence="1">
    <location>
        <begin position="175"/>
        <end position="196"/>
    </location>
</feature>
<dbReference type="KEGG" id="ovi:T265_10966"/>
<accession>A0A074Z0L5</accession>
<protein>
    <submittedName>
        <fullName evidence="2">Uncharacterized protein</fullName>
    </submittedName>
</protein>
<dbReference type="OrthoDB" id="10071111at2759"/>
<sequence length="196" mass="22081">MQLAGPIKVHQRQMARWSDWLEREFTDNEVHGSKPTSATRLPLSRLGQPGTIPALVQPSGGTAARHRKGATAERLLLLLLLLLLPKVGKNKFAAPNLFEFLNRNKASNRFPLLNKSQGLQGPFHAFPQYSLPILQTRTFHIILLYLRDIYFSENEPFGSATIIITSWRQHPALSASERKFSGQTVPKHPRIQKGES</sequence>
<keyword evidence="3" id="KW-1185">Reference proteome</keyword>
<evidence type="ECO:0000313" key="2">
    <source>
        <dbReference type="EMBL" id="KER20498.1"/>
    </source>
</evidence>
<evidence type="ECO:0000313" key="3">
    <source>
        <dbReference type="Proteomes" id="UP000054324"/>
    </source>
</evidence>
<name>A0A074Z0L5_OPIVI</name>
<gene>
    <name evidence="2" type="ORF">T265_10966</name>
</gene>
<dbReference type="CTD" id="20325134"/>
<dbReference type="RefSeq" id="XP_009175755.1">
    <property type="nucleotide sequence ID" value="XM_009177491.1"/>
</dbReference>
<dbReference type="EMBL" id="KL597050">
    <property type="protein sequence ID" value="KER20498.1"/>
    <property type="molecule type" value="Genomic_DNA"/>
</dbReference>
<dbReference type="Proteomes" id="UP000054324">
    <property type="component" value="Unassembled WGS sequence"/>
</dbReference>